<gene>
    <name evidence="3" type="ORF">MM171A01541_0011</name>
    <name evidence="4" type="ORF">MM171B00878_0010</name>
    <name evidence="2" type="ORF">MM415A01858_0013</name>
    <name evidence="1" type="ORF">MM415B00808_0026</name>
</gene>
<organism evidence="1">
    <name type="scientific">viral metagenome</name>
    <dbReference type="NCBI Taxonomy" id="1070528"/>
    <lineage>
        <taxon>unclassified sequences</taxon>
        <taxon>metagenomes</taxon>
        <taxon>organismal metagenomes</taxon>
    </lineage>
</organism>
<protein>
    <submittedName>
        <fullName evidence="1">Uncharacterized protein</fullName>
    </submittedName>
</protein>
<evidence type="ECO:0000313" key="4">
    <source>
        <dbReference type="EMBL" id="QJB03146.1"/>
    </source>
</evidence>
<reference evidence="1" key="1">
    <citation type="submission" date="2020-03" db="EMBL/GenBank/DDBJ databases">
        <title>The deep terrestrial virosphere.</title>
        <authorList>
            <person name="Holmfeldt K."/>
            <person name="Nilsson E."/>
            <person name="Simone D."/>
            <person name="Lopez-Fernandez M."/>
            <person name="Wu X."/>
            <person name="de Brujin I."/>
            <person name="Lundin D."/>
            <person name="Andersson A."/>
            <person name="Bertilsson S."/>
            <person name="Dopson M."/>
        </authorList>
    </citation>
    <scope>NUCLEOTIDE SEQUENCE</scope>
    <source>
        <strain evidence="3">MM171A01541</strain>
        <strain evidence="4">MM171B00878</strain>
        <strain evidence="2">MM415A01858</strain>
        <strain evidence="1">MM415B00808</strain>
    </source>
</reference>
<name>A0A6M3IZ54_9ZZZZ</name>
<dbReference type="EMBL" id="MT143608">
    <property type="protein sequence ID" value="QJA98794.1"/>
    <property type="molecule type" value="Genomic_DNA"/>
</dbReference>
<proteinExistence type="predicted"/>
<evidence type="ECO:0000313" key="3">
    <source>
        <dbReference type="EMBL" id="QJA98794.1"/>
    </source>
</evidence>
<dbReference type="EMBL" id="MT142147">
    <property type="protein sequence ID" value="QJA75203.1"/>
    <property type="molecule type" value="Genomic_DNA"/>
</dbReference>
<dbReference type="EMBL" id="MT141465">
    <property type="protein sequence ID" value="QJA62241.1"/>
    <property type="molecule type" value="Genomic_DNA"/>
</dbReference>
<dbReference type="AlphaFoldDB" id="A0A6M3IZ54"/>
<accession>A0A6M3IZ54</accession>
<sequence>MDNEIASIIGQQSQPESVVGFCTNPGGRPQLTNNQLRQIALHLKKIEEDKAKQEMENRKIIY</sequence>
<evidence type="ECO:0000313" key="2">
    <source>
        <dbReference type="EMBL" id="QJA75203.1"/>
    </source>
</evidence>
<dbReference type="EMBL" id="MT143827">
    <property type="protein sequence ID" value="QJB03146.1"/>
    <property type="molecule type" value="Genomic_DNA"/>
</dbReference>
<evidence type="ECO:0000313" key="1">
    <source>
        <dbReference type="EMBL" id="QJA62241.1"/>
    </source>
</evidence>